<sequence length="862" mass="96750">MGRKPNPVILSYFERGEKLKDNSNRYAHTCVKCGEHFAKGRIDSLTNHLTKNCPAISEAERINACLALHGIHGNSAAARNNRANNAQNNAAANALALRQDNWTALETLAEVSRQIDLSEKHDDHVPHNRNQPVDATSAPFADSLLAPMEHHDFQQLHEQFTMEGQPLTFDGHPQTEGQPGLDGTQHEMQHGMHHDMHHELQHEIQHEMQHEMQHGMQHGMQHEMQHEMPHEMQHEIQHEIQHEHELTTEEKLQNLLQADGVPTDSNLSVAVAATARLNPSFLDPQLHQVLHNEATSESMGSTECPVTSAPDENLGAVESLQFAPGPEVNEEQHLPEASFPPESDVIMSPSTELEPPVPNVATATSEAPAAHVNESLSGEADMLIDFSPTPATDSKRPATPGDAQANHVNQINQVNITETPWAELTYIPEGLQAPAMVSSQSQQLAFSLAKGGMRMETISPNGTRSKHARARFDSERRKEVQEVRRIGACIRCRILRKVCSKGTPCDTCRKVLSPRVWLTGCVRTKLAEQLELYSAGVQVVIAQKRINELKSEYTLSNKGVVIEASHFKETGHQMVLQMLEGHSTKDVQEQKVDPEAPGTLVMIDSNKEDIPAKVEAYMRQVLPELIKREQSSHVRVTLECAMQVAEESNDELLRRSLDLWGLVELMDRERQWSFLRKMSDGSGGIVEVTDDSHNEIFTNICTQLTAGAERKAAATSKSLLNGIQRNLQDGKTKLGFPMFLTAMVFLNCVEKTTWAFKAWEGESIRQQWPLEKQPDHFYHQGYGLCDLLRMLLMIRHTLPRATAPDSETPLVADEQQDEIVKKYYRDLNVTCAFLQERRDHFSFDQSDSRSLEFLYCSNLLLT</sequence>
<dbReference type="InterPro" id="IPR052973">
    <property type="entry name" value="Fungal_sec-metab_reg_TF"/>
</dbReference>
<keyword evidence="1" id="KW-0539">Nucleus</keyword>
<accession>A0ABR2ITI3</accession>
<dbReference type="InterPro" id="IPR001138">
    <property type="entry name" value="Zn2Cys6_DnaBD"/>
</dbReference>
<dbReference type="Proteomes" id="UP001390339">
    <property type="component" value="Unassembled WGS sequence"/>
</dbReference>
<organism evidence="2 3">
    <name type="scientific">Apiospora arundinis</name>
    <dbReference type="NCBI Taxonomy" id="335852"/>
    <lineage>
        <taxon>Eukaryota</taxon>
        <taxon>Fungi</taxon>
        <taxon>Dikarya</taxon>
        <taxon>Ascomycota</taxon>
        <taxon>Pezizomycotina</taxon>
        <taxon>Sordariomycetes</taxon>
        <taxon>Xylariomycetidae</taxon>
        <taxon>Amphisphaeriales</taxon>
        <taxon>Apiosporaceae</taxon>
        <taxon>Apiospora</taxon>
    </lineage>
</organism>
<keyword evidence="3" id="KW-1185">Reference proteome</keyword>
<protein>
    <recommendedName>
        <fullName evidence="4">Zn(2)-C6 fungal-type domain-containing protein</fullName>
    </recommendedName>
</protein>
<name>A0ABR2ITI3_9PEZI</name>
<evidence type="ECO:0000256" key="1">
    <source>
        <dbReference type="ARBA" id="ARBA00023242"/>
    </source>
</evidence>
<evidence type="ECO:0000313" key="2">
    <source>
        <dbReference type="EMBL" id="KAK8868142.1"/>
    </source>
</evidence>
<dbReference type="PANTHER" id="PTHR35392:SF2">
    <property type="entry name" value="ZN(II)2CYS6 TRANSCRIPTION FACTOR (EUROFUNG)"/>
    <property type="match status" value="1"/>
</dbReference>
<evidence type="ECO:0000313" key="3">
    <source>
        <dbReference type="Proteomes" id="UP001390339"/>
    </source>
</evidence>
<reference evidence="2 3" key="1">
    <citation type="journal article" date="2024" name="IMA Fungus">
        <title>Apiospora arundinis, a panoply of carbohydrate-active enzymes and secondary metabolites.</title>
        <authorList>
            <person name="Sorensen T."/>
            <person name="Petersen C."/>
            <person name="Muurmann A.T."/>
            <person name="Christiansen J.V."/>
            <person name="Brundto M.L."/>
            <person name="Overgaard C.K."/>
            <person name="Boysen A.T."/>
            <person name="Wollenberg R.D."/>
            <person name="Larsen T.O."/>
            <person name="Sorensen J.L."/>
            <person name="Nielsen K.L."/>
            <person name="Sondergaard T.E."/>
        </authorList>
    </citation>
    <scope>NUCLEOTIDE SEQUENCE [LARGE SCALE GENOMIC DNA]</scope>
    <source>
        <strain evidence="2 3">AAU 773</strain>
    </source>
</reference>
<comment type="caution">
    <text evidence="2">The sequence shown here is derived from an EMBL/GenBank/DDBJ whole genome shotgun (WGS) entry which is preliminary data.</text>
</comment>
<gene>
    <name evidence="2" type="ORF">PGQ11_006720</name>
</gene>
<dbReference type="PANTHER" id="PTHR35392">
    <property type="entry name" value="ZN(II)2CYS6 TRANSCRIPTION FACTOR (EUROFUNG)-RELATED-RELATED"/>
    <property type="match status" value="1"/>
</dbReference>
<dbReference type="EMBL" id="JAPCWZ010000004">
    <property type="protein sequence ID" value="KAK8868142.1"/>
    <property type="molecule type" value="Genomic_DNA"/>
</dbReference>
<evidence type="ECO:0008006" key="4">
    <source>
        <dbReference type="Google" id="ProtNLM"/>
    </source>
</evidence>
<proteinExistence type="predicted"/>
<dbReference type="CDD" id="cd00067">
    <property type="entry name" value="GAL4"/>
    <property type="match status" value="1"/>
</dbReference>